<dbReference type="SMART" id="SM00860">
    <property type="entry name" value="SMI1_KNR4"/>
    <property type="match status" value="1"/>
</dbReference>
<dbReference type="Proteomes" id="UP001197247">
    <property type="component" value="Unassembled WGS sequence"/>
</dbReference>
<reference evidence="3 4" key="1">
    <citation type="submission" date="2021-05" db="EMBL/GenBank/DDBJ databases">
        <title>Kineosporia and Streptomyces sp. nov. two new marine actinobacteria isolated from Coral.</title>
        <authorList>
            <person name="Buangrab K."/>
            <person name="Sutthacheep M."/>
            <person name="Yeemin T."/>
            <person name="Harunari E."/>
            <person name="Igarashi Y."/>
            <person name="Kanchanasin P."/>
            <person name="Tanasupawat S."/>
            <person name="Phongsopitanun W."/>
        </authorList>
    </citation>
    <scope>NUCLEOTIDE SEQUENCE [LARGE SCALE GENOMIC DNA]</scope>
    <source>
        <strain evidence="3 4">J2-2</strain>
    </source>
</reference>
<evidence type="ECO:0000313" key="3">
    <source>
        <dbReference type="EMBL" id="MBT0768363.1"/>
    </source>
</evidence>
<feature type="region of interest" description="Disordered" evidence="1">
    <location>
        <begin position="1"/>
        <end position="20"/>
    </location>
</feature>
<comment type="caution">
    <text evidence="3">The sequence shown here is derived from an EMBL/GenBank/DDBJ whole genome shotgun (WGS) entry which is preliminary data.</text>
</comment>
<feature type="domain" description="Knr4/Smi1-like" evidence="2">
    <location>
        <begin position="62"/>
        <end position="227"/>
    </location>
</feature>
<gene>
    <name evidence="3" type="ORF">KIH74_05475</name>
</gene>
<protein>
    <submittedName>
        <fullName evidence="3">HEAT repeat domain-containing protein</fullName>
    </submittedName>
</protein>
<evidence type="ECO:0000313" key="4">
    <source>
        <dbReference type="Proteomes" id="UP001197247"/>
    </source>
</evidence>
<dbReference type="SUPFAM" id="SSF48371">
    <property type="entry name" value="ARM repeat"/>
    <property type="match status" value="1"/>
</dbReference>
<dbReference type="Gene3D" id="1.25.10.10">
    <property type="entry name" value="Leucine-rich Repeat Variant"/>
    <property type="match status" value="2"/>
</dbReference>
<feature type="compositionally biased region" description="Pro residues" evidence="1">
    <location>
        <begin position="1"/>
        <end position="15"/>
    </location>
</feature>
<name>A0ABS5TBA7_9ACTN</name>
<proteinExistence type="predicted"/>
<evidence type="ECO:0000259" key="2">
    <source>
        <dbReference type="SMART" id="SM00860"/>
    </source>
</evidence>
<dbReference type="InterPro" id="IPR018958">
    <property type="entry name" value="Knr4/Smi1-like_dom"/>
</dbReference>
<dbReference type="SMART" id="SM00567">
    <property type="entry name" value="EZ_HEAT"/>
    <property type="match status" value="2"/>
</dbReference>
<dbReference type="InterPro" id="IPR004155">
    <property type="entry name" value="PBS_lyase_HEAT"/>
</dbReference>
<sequence length="776" mass="82797">MSTPPPPSPPDPPVSAPWGLPAPAALPGLLTEWDRALRAHERLKHGRLPAPVAQAGSVLREPAPETTVAALERRLGTRLPPAYRTFLLTSDGALAQPGTGALPQPGLLPAAAVRWLRDSDPEFVQTLVFDTIAPHPPNAATGVVHPAFDLDFNDRPVPERRYLDTERTSTGLKLGHLLYALDIGHDDNGGHILLNPLMVGADGEWEAWNLAAPTGTRHRSFTALLAHDTGRHRTRLHQRQSEAAEITHALAAAEHIARDPSAGLLSRIVAVRTVIRAAGPGHLRDLMLEWAHSPDPGVRRVAVAHLGPLQPPHPPDDDTTPGPSEPHPSVLRHLIRELIEATTDPDPGVRAAALPWLAASADPAARQAAVALLISPDLESWVIGRVGAEGRDALYDAWSLSRHPRLLQQLADLGDRRAVPGLIDALTTPGTPPAQEAQLIRCAAGPGDPALVPALLATTERRTTRLADVAQTLQKLGAHEEHAQVLTRLLRRATAATLNPDHPETPDPPTTPDEHHPRDTAGRRIIRNNGNNDPNPTGTTPPGLEHAIFQAARLDHPTTTAALIALCERAPTPSLVRALGWTTHPDRTTTAVTTILRAATDPTTHLAAVDALEQMATTTTGDRAVWPTSNTLADTASMSATGTPTPPPTLTPTPAATAALDALATLAELDDLAALRALARRHDRRAQRPLLGRLRSPDPALATQAAQGLRDLRDPGSCHTLLQVITPDTAPDVQATAAHALITLHNIRSTEAMNRLGRGTDPDLHRLADLWTDTTP</sequence>
<feature type="region of interest" description="Disordered" evidence="1">
    <location>
        <begin position="496"/>
        <end position="544"/>
    </location>
</feature>
<feature type="compositionally biased region" description="Basic and acidic residues" evidence="1">
    <location>
        <begin position="512"/>
        <end position="522"/>
    </location>
</feature>
<dbReference type="InterPro" id="IPR016024">
    <property type="entry name" value="ARM-type_fold"/>
</dbReference>
<feature type="region of interest" description="Disordered" evidence="1">
    <location>
        <begin position="306"/>
        <end position="328"/>
    </location>
</feature>
<dbReference type="Pfam" id="PF13646">
    <property type="entry name" value="HEAT_2"/>
    <property type="match status" value="1"/>
</dbReference>
<dbReference type="Pfam" id="PF09346">
    <property type="entry name" value="SMI1_KNR4"/>
    <property type="match status" value="1"/>
</dbReference>
<dbReference type="RefSeq" id="WP_214154662.1">
    <property type="nucleotide sequence ID" value="NZ_JAHBAY010000002.1"/>
</dbReference>
<dbReference type="InterPro" id="IPR011989">
    <property type="entry name" value="ARM-like"/>
</dbReference>
<feature type="compositionally biased region" description="Low complexity" evidence="1">
    <location>
        <begin position="528"/>
        <end position="543"/>
    </location>
</feature>
<accession>A0ABS5TBA7</accession>
<keyword evidence="4" id="KW-1185">Reference proteome</keyword>
<dbReference type="InterPro" id="IPR037883">
    <property type="entry name" value="Knr4/Smi1-like_sf"/>
</dbReference>
<dbReference type="EMBL" id="JAHBAY010000002">
    <property type="protein sequence ID" value="MBT0768363.1"/>
    <property type="molecule type" value="Genomic_DNA"/>
</dbReference>
<dbReference type="SUPFAM" id="SSF160631">
    <property type="entry name" value="SMI1/KNR4-like"/>
    <property type="match status" value="1"/>
</dbReference>
<organism evidence="3 4">
    <name type="scientific">Kineosporia corallincola</name>
    <dbReference type="NCBI Taxonomy" id="2835133"/>
    <lineage>
        <taxon>Bacteria</taxon>
        <taxon>Bacillati</taxon>
        <taxon>Actinomycetota</taxon>
        <taxon>Actinomycetes</taxon>
        <taxon>Kineosporiales</taxon>
        <taxon>Kineosporiaceae</taxon>
        <taxon>Kineosporia</taxon>
    </lineage>
</organism>
<evidence type="ECO:0000256" key="1">
    <source>
        <dbReference type="SAM" id="MobiDB-lite"/>
    </source>
</evidence>